<dbReference type="AlphaFoldDB" id="A0A016W0D8"/>
<dbReference type="EMBL" id="JARK01001339">
    <property type="protein sequence ID" value="EYC32473.1"/>
    <property type="molecule type" value="Genomic_DNA"/>
</dbReference>
<organism evidence="1 2">
    <name type="scientific">Ancylostoma ceylanicum</name>
    <dbReference type="NCBI Taxonomy" id="53326"/>
    <lineage>
        <taxon>Eukaryota</taxon>
        <taxon>Metazoa</taxon>
        <taxon>Ecdysozoa</taxon>
        <taxon>Nematoda</taxon>
        <taxon>Chromadorea</taxon>
        <taxon>Rhabditida</taxon>
        <taxon>Rhabditina</taxon>
        <taxon>Rhabditomorpha</taxon>
        <taxon>Strongyloidea</taxon>
        <taxon>Ancylostomatidae</taxon>
        <taxon>Ancylostomatinae</taxon>
        <taxon>Ancylostoma</taxon>
    </lineage>
</organism>
<name>A0A016W0D8_9BILA</name>
<accession>A0A016W0D8</accession>
<keyword evidence="2" id="KW-1185">Reference proteome</keyword>
<comment type="caution">
    <text evidence="1">The sequence shown here is derived from an EMBL/GenBank/DDBJ whole genome shotgun (WGS) entry which is preliminary data.</text>
</comment>
<evidence type="ECO:0000313" key="1">
    <source>
        <dbReference type="EMBL" id="EYC32473.1"/>
    </source>
</evidence>
<evidence type="ECO:0000313" key="2">
    <source>
        <dbReference type="Proteomes" id="UP000024635"/>
    </source>
</evidence>
<sequence>MDVVPWKWNRFQYYASKETPPSDHLTTSLSRAESVQNAPGFTSIAVEGRDKQLSQKILSYVRESSGAHWWEDNFRGCTLATK</sequence>
<protein>
    <submittedName>
        <fullName evidence="1">Uncharacterized protein</fullName>
    </submittedName>
</protein>
<proteinExistence type="predicted"/>
<dbReference type="Proteomes" id="UP000024635">
    <property type="component" value="Unassembled WGS sequence"/>
</dbReference>
<gene>
    <name evidence="1" type="primary">Acey_s0003.g1598</name>
    <name evidence="1" type="ORF">Y032_0003g1598</name>
</gene>
<reference evidence="2" key="1">
    <citation type="journal article" date="2015" name="Nat. Genet.">
        <title>The genome and transcriptome of the zoonotic hookworm Ancylostoma ceylanicum identify infection-specific gene families.</title>
        <authorList>
            <person name="Schwarz E.M."/>
            <person name="Hu Y."/>
            <person name="Antoshechkin I."/>
            <person name="Miller M.M."/>
            <person name="Sternberg P.W."/>
            <person name="Aroian R.V."/>
        </authorList>
    </citation>
    <scope>NUCLEOTIDE SEQUENCE</scope>
    <source>
        <strain evidence="2">HY135</strain>
    </source>
</reference>